<keyword evidence="2" id="KW-1185">Reference proteome</keyword>
<dbReference type="PANTHER" id="PTHR31111:SF42">
    <property type="entry name" value="F-BOX DOMAIN-CONTAINING PROTEIN"/>
    <property type="match status" value="1"/>
</dbReference>
<reference evidence="3" key="2">
    <citation type="submission" date="2025-08" db="UniProtKB">
        <authorList>
            <consortium name="RefSeq"/>
        </authorList>
    </citation>
    <scope>IDENTIFICATION</scope>
    <source>
        <tissue evidence="3">Leaf</tissue>
    </source>
</reference>
<dbReference type="SUPFAM" id="SSF81383">
    <property type="entry name" value="F-box domain"/>
    <property type="match status" value="1"/>
</dbReference>
<dbReference type="AlphaFoldDB" id="A0A9W3BYJ1"/>
<name>A0A9W3BYJ1_RAPSA</name>
<dbReference type="PANTHER" id="PTHR31111">
    <property type="entry name" value="BNAA05G37150D PROTEIN-RELATED"/>
    <property type="match status" value="1"/>
</dbReference>
<dbReference type="Pfam" id="PF00646">
    <property type="entry name" value="F-box"/>
    <property type="match status" value="1"/>
</dbReference>
<proteinExistence type="predicted"/>
<dbReference type="InterPro" id="IPR001810">
    <property type="entry name" value="F-box_dom"/>
</dbReference>
<dbReference type="SMART" id="SM00256">
    <property type="entry name" value="FBOX"/>
    <property type="match status" value="1"/>
</dbReference>
<gene>
    <name evidence="3" type="primary">LOC108848979</name>
</gene>
<dbReference type="OrthoDB" id="687122at2759"/>
<protein>
    <submittedName>
        <fullName evidence="3">LOW QUALITY PROTEIN: putative F-box protein At1g50870</fullName>
    </submittedName>
</protein>
<sequence>MDQQEETTEQINKKRRIQSTLSFPLDLISEILSKLPAKSVGRFRCVSKLGSSITTDPYFINKFETRSTKEKQSLLVTFKRGDRLFVFSIPQDRQSSDEPHTIPSQAVHSYNMTYPKSCSFMPGVSVHGLICCFRRAKKLIFWNPTTRKLYTLTKPEKSWKYARFLLGYDPTDAKYKVLCIRFDETTDEGSVLTLGSAQESWRRIKTNHKHCVNPYPAHQCTNGYIYYIAYTDKTDRIGFIMSFDVRSEKFHMIKFPWNDIRECRVVIYQGMLACLRINHPDGMTLWILQDAEKHVWSPKNFLAPFHYYDQSLKLACNLIDITDAGEIVYVPVGCSKSFYVIYYDPKRNKYHRVEHKGIADYESRLKNGLVKSRLFKIPIVSNHIESLMSL</sequence>
<dbReference type="KEGG" id="rsz:108848979"/>
<evidence type="ECO:0000259" key="1">
    <source>
        <dbReference type="SMART" id="SM00256"/>
    </source>
</evidence>
<dbReference type="RefSeq" id="XP_056844309.1">
    <property type="nucleotide sequence ID" value="XM_056988329.1"/>
</dbReference>
<feature type="domain" description="F-box" evidence="1">
    <location>
        <begin position="23"/>
        <end position="63"/>
    </location>
</feature>
<dbReference type="InterPro" id="IPR013187">
    <property type="entry name" value="F-box-assoc_dom_typ3"/>
</dbReference>
<dbReference type="Pfam" id="PF08268">
    <property type="entry name" value="FBA_3"/>
    <property type="match status" value="1"/>
</dbReference>
<dbReference type="InterPro" id="IPR036047">
    <property type="entry name" value="F-box-like_dom_sf"/>
</dbReference>
<reference evidence="2" key="1">
    <citation type="journal article" date="2019" name="Database">
        <title>The radish genome database (RadishGD): an integrated information resource for radish genomics.</title>
        <authorList>
            <person name="Yu H.J."/>
            <person name="Baek S."/>
            <person name="Lee Y.J."/>
            <person name="Cho A."/>
            <person name="Mun J.H."/>
        </authorList>
    </citation>
    <scope>NUCLEOTIDE SEQUENCE [LARGE SCALE GENOMIC DNA]</scope>
    <source>
        <strain evidence="2">cv. WK10039</strain>
    </source>
</reference>
<evidence type="ECO:0000313" key="2">
    <source>
        <dbReference type="Proteomes" id="UP000504610"/>
    </source>
</evidence>
<dbReference type="Proteomes" id="UP000504610">
    <property type="component" value="Chromosome 1"/>
</dbReference>
<dbReference type="NCBIfam" id="TIGR01640">
    <property type="entry name" value="F_box_assoc_1"/>
    <property type="match status" value="1"/>
</dbReference>
<dbReference type="InterPro" id="IPR017451">
    <property type="entry name" value="F-box-assoc_interact_dom"/>
</dbReference>
<organism evidence="2 3">
    <name type="scientific">Raphanus sativus</name>
    <name type="common">Radish</name>
    <name type="synonym">Raphanus raphanistrum var. sativus</name>
    <dbReference type="NCBI Taxonomy" id="3726"/>
    <lineage>
        <taxon>Eukaryota</taxon>
        <taxon>Viridiplantae</taxon>
        <taxon>Streptophyta</taxon>
        <taxon>Embryophyta</taxon>
        <taxon>Tracheophyta</taxon>
        <taxon>Spermatophyta</taxon>
        <taxon>Magnoliopsida</taxon>
        <taxon>eudicotyledons</taxon>
        <taxon>Gunneridae</taxon>
        <taxon>Pentapetalae</taxon>
        <taxon>rosids</taxon>
        <taxon>malvids</taxon>
        <taxon>Brassicales</taxon>
        <taxon>Brassicaceae</taxon>
        <taxon>Brassiceae</taxon>
        <taxon>Raphanus</taxon>
    </lineage>
</organism>
<dbReference type="GeneID" id="108848979"/>
<evidence type="ECO:0000313" key="3">
    <source>
        <dbReference type="RefSeq" id="XP_056844309.1"/>
    </source>
</evidence>
<accession>A0A9W3BYJ1</accession>